<dbReference type="InterPro" id="IPR032675">
    <property type="entry name" value="LRR_dom_sf"/>
</dbReference>
<dbReference type="OrthoDB" id="3256662at2759"/>
<organism evidence="2 3">
    <name type="scientific">Galerina marginata (strain CBS 339.88)</name>
    <dbReference type="NCBI Taxonomy" id="685588"/>
    <lineage>
        <taxon>Eukaryota</taxon>
        <taxon>Fungi</taxon>
        <taxon>Dikarya</taxon>
        <taxon>Basidiomycota</taxon>
        <taxon>Agaricomycotina</taxon>
        <taxon>Agaricomycetes</taxon>
        <taxon>Agaricomycetidae</taxon>
        <taxon>Agaricales</taxon>
        <taxon>Agaricineae</taxon>
        <taxon>Strophariaceae</taxon>
        <taxon>Galerina</taxon>
    </lineage>
</organism>
<keyword evidence="1" id="KW-0472">Membrane</keyword>
<dbReference type="EMBL" id="KL142373">
    <property type="protein sequence ID" value="KDR79320.1"/>
    <property type="molecule type" value="Genomic_DNA"/>
</dbReference>
<evidence type="ECO:0000313" key="3">
    <source>
        <dbReference type="Proteomes" id="UP000027222"/>
    </source>
</evidence>
<evidence type="ECO:0000256" key="1">
    <source>
        <dbReference type="SAM" id="Phobius"/>
    </source>
</evidence>
<dbReference type="SUPFAM" id="SSF52047">
    <property type="entry name" value="RNI-like"/>
    <property type="match status" value="1"/>
</dbReference>
<feature type="transmembrane region" description="Helical" evidence="1">
    <location>
        <begin position="51"/>
        <end position="70"/>
    </location>
</feature>
<proteinExistence type="predicted"/>
<reference evidence="3" key="1">
    <citation type="journal article" date="2014" name="Proc. Natl. Acad. Sci. U.S.A.">
        <title>Extensive sampling of basidiomycete genomes demonstrates inadequacy of the white-rot/brown-rot paradigm for wood decay fungi.</title>
        <authorList>
            <person name="Riley R."/>
            <person name="Salamov A.A."/>
            <person name="Brown D.W."/>
            <person name="Nagy L.G."/>
            <person name="Floudas D."/>
            <person name="Held B.W."/>
            <person name="Levasseur A."/>
            <person name="Lombard V."/>
            <person name="Morin E."/>
            <person name="Otillar R."/>
            <person name="Lindquist E.A."/>
            <person name="Sun H."/>
            <person name="LaButti K.M."/>
            <person name="Schmutz J."/>
            <person name="Jabbour D."/>
            <person name="Luo H."/>
            <person name="Baker S.E."/>
            <person name="Pisabarro A.G."/>
            <person name="Walton J.D."/>
            <person name="Blanchette R.A."/>
            <person name="Henrissat B."/>
            <person name="Martin F."/>
            <person name="Cullen D."/>
            <person name="Hibbett D.S."/>
            <person name="Grigoriev I.V."/>
        </authorList>
    </citation>
    <scope>NUCLEOTIDE SEQUENCE [LARGE SCALE GENOMIC DNA]</scope>
    <source>
        <strain evidence="3">CBS 339.88</strain>
    </source>
</reference>
<protein>
    <submittedName>
        <fullName evidence="2">Uncharacterized protein</fullName>
    </submittedName>
</protein>
<keyword evidence="1" id="KW-1133">Transmembrane helix</keyword>
<gene>
    <name evidence="2" type="ORF">GALMADRAFT_223542</name>
</gene>
<evidence type="ECO:0000313" key="2">
    <source>
        <dbReference type="EMBL" id="KDR79320.1"/>
    </source>
</evidence>
<name>A0A067T7Y5_GALM3</name>
<dbReference type="HOGENOM" id="CLU_041308_0_0_1"/>
<keyword evidence="3" id="KW-1185">Reference proteome</keyword>
<accession>A0A067T7Y5</accession>
<keyword evidence="1" id="KW-0812">Transmembrane</keyword>
<sequence length="523" mass="59927">MSDIKWSTSVRQRGKKTLPPLPNEIYLEILQFFRLTEAVVVTEGPRAKKDLLNLALVCRFFCSIVVPWLFETLRFIPRIGSEYKDFASQDYAPFCEDIVKGKMAARKLARYVKRCTLKMWDLDDDRLVPACSYREFLSLYWKALWHMPNIQEISLMDTSFTKEFLQTIGHLRHLKSLILGDCSLADDVNARHLRNLSSLELESLVVAFSAQDHVLMGFDVALTIFPVLKQLNLKFLLNLVTNSWYLIHGLSETEGILPLETLDLYMIDDPEMMAKLLQRTPSLTTLRVCCIRNRSTAKFILDSTALPVLKNVEGPISFLACLIPGRPISSLRVANSLESFAISQPELEALKSSSSPILHMQIPLSFYLQIPFHKHFLHIRTLRVDFCADDIPDTSQPHNVLIEQAILALTQAWPEHPPLRTLDLCFDRLGWPPLFFNPFKQEGWIYNLLLPKFPSLCKCLFGDTVHWSYLESSWIAELPSNFFRNLVNHCKAGRITYEELQNFIGSLVDGKSEVTNDDIEQSG</sequence>
<dbReference type="Proteomes" id="UP000027222">
    <property type="component" value="Unassembled WGS sequence"/>
</dbReference>
<dbReference type="AlphaFoldDB" id="A0A067T7Y5"/>
<dbReference type="Gene3D" id="3.80.10.10">
    <property type="entry name" value="Ribonuclease Inhibitor"/>
    <property type="match status" value="1"/>
</dbReference>